<proteinExistence type="predicted"/>
<organism evidence="1 2">
    <name type="scientific">Micromonospora coxensis</name>
    <dbReference type="NCBI Taxonomy" id="356852"/>
    <lineage>
        <taxon>Bacteria</taxon>
        <taxon>Bacillati</taxon>
        <taxon>Actinomycetota</taxon>
        <taxon>Actinomycetes</taxon>
        <taxon>Micromonosporales</taxon>
        <taxon>Micromonosporaceae</taxon>
        <taxon>Micromonospora</taxon>
    </lineage>
</organism>
<dbReference type="AlphaFoldDB" id="A0A1C5HSQ0"/>
<name>A0A1C5HSQ0_9ACTN</name>
<evidence type="ECO:0000313" key="1">
    <source>
        <dbReference type="EMBL" id="SCG48947.1"/>
    </source>
</evidence>
<dbReference type="OrthoDB" id="7950977at2"/>
<evidence type="ECO:0000313" key="2">
    <source>
        <dbReference type="Proteomes" id="UP000198215"/>
    </source>
</evidence>
<reference evidence="2" key="1">
    <citation type="submission" date="2016-06" db="EMBL/GenBank/DDBJ databases">
        <authorList>
            <person name="Varghese N."/>
            <person name="Submissions Spin"/>
        </authorList>
    </citation>
    <scope>NUCLEOTIDE SEQUENCE [LARGE SCALE GENOMIC DNA]</scope>
    <source>
        <strain evidence="2">DSM 45161</strain>
    </source>
</reference>
<keyword evidence="2" id="KW-1185">Reference proteome</keyword>
<dbReference type="SUPFAM" id="SSF47789">
    <property type="entry name" value="C-terminal domain of RNA polymerase alpha subunit"/>
    <property type="match status" value="1"/>
</dbReference>
<sequence length="69" mass="7203">MTATDIPPTVGAPATRALTAAGWTRLDQLTGVTERELRALHGVGPKAIGVLREALRQRGLRLAGEDGTA</sequence>
<dbReference type="Proteomes" id="UP000198215">
    <property type="component" value="Chromosome I"/>
</dbReference>
<protein>
    <recommendedName>
        <fullName evidence="3">Helix-hairpin-helix domain-containing protein</fullName>
    </recommendedName>
</protein>
<dbReference type="Gene3D" id="1.10.150.20">
    <property type="entry name" value="5' to 3' exonuclease, C-terminal subdomain"/>
    <property type="match status" value="1"/>
</dbReference>
<dbReference type="RefSeq" id="WP_088975443.1">
    <property type="nucleotide sequence ID" value="NZ_LT607753.1"/>
</dbReference>
<evidence type="ECO:0008006" key="3">
    <source>
        <dbReference type="Google" id="ProtNLM"/>
    </source>
</evidence>
<dbReference type="EMBL" id="LT607753">
    <property type="protein sequence ID" value="SCG48947.1"/>
    <property type="molecule type" value="Genomic_DNA"/>
</dbReference>
<accession>A0A1C5HSQ0</accession>
<gene>
    <name evidence="1" type="ORF">GA0070614_1720</name>
</gene>